<reference evidence="2" key="2">
    <citation type="submission" date="2016-06" db="UniProtKB">
        <authorList>
            <consortium name="WormBaseParasite"/>
        </authorList>
    </citation>
    <scope>IDENTIFICATION</scope>
</reference>
<dbReference type="Proteomes" id="UP000050741">
    <property type="component" value="Unassembled WGS sequence"/>
</dbReference>
<proteinExistence type="predicted"/>
<organism evidence="1 2">
    <name type="scientific">Globodera pallida</name>
    <name type="common">Potato cyst nematode worm</name>
    <name type="synonym">Heterodera pallida</name>
    <dbReference type="NCBI Taxonomy" id="36090"/>
    <lineage>
        <taxon>Eukaryota</taxon>
        <taxon>Metazoa</taxon>
        <taxon>Ecdysozoa</taxon>
        <taxon>Nematoda</taxon>
        <taxon>Chromadorea</taxon>
        <taxon>Rhabditida</taxon>
        <taxon>Tylenchina</taxon>
        <taxon>Tylenchomorpha</taxon>
        <taxon>Tylenchoidea</taxon>
        <taxon>Heteroderidae</taxon>
        <taxon>Heteroderinae</taxon>
        <taxon>Globodera</taxon>
    </lineage>
</organism>
<evidence type="ECO:0000313" key="1">
    <source>
        <dbReference type="Proteomes" id="UP000050741"/>
    </source>
</evidence>
<reference evidence="1" key="1">
    <citation type="submission" date="2014-05" db="EMBL/GenBank/DDBJ databases">
        <title>The genome and life-stage specific transcriptomes of Globodera pallida elucidate key aspects of plant parasitism by a cyst nematode.</title>
        <authorList>
            <person name="Cotton J.A."/>
            <person name="Lilley C.J."/>
            <person name="Jones L.M."/>
            <person name="Kikuchi T."/>
            <person name="Reid A.J."/>
            <person name="Thorpe P."/>
            <person name="Tsai I.J."/>
            <person name="Beasley H."/>
            <person name="Blok V."/>
            <person name="Cock P.J.A."/>
            <person name="Van den Akker S.E."/>
            <person name="Holroyd N."/>
            <person name="Hunt M."/>
            <person name="Mantelin S."/>
            <person name="Naghra H."/>
            <person name="Pain A."/>
            <person name="Palomares-Rius J.E."/>
            <person name="Zarowiecki M."/>
            <person name="Berriman M."/>
            <person name="Jones J.T."/>
            <person name="Urwin P.E."/>
        </authorList>
    </citation>
    <scope>NUCLEOTIDE SEQUENCE [LARGE SCALE GENOMIC DNA]</scope>
    <source>
        <strain evidence="1">Lindley</strain>
    </source>
</reference>
<evidence type="ECO:0000313" key="2">
    <source>
        <dbReference type="WBParaSite" id="GPLIN_000841600"/>
    </source>
</evidence>
<accession>A0A183C6C1</accession>
<sequence>MPNCDLPCSGRDIVRERLRSPPPQALGWHYVICQTTAPGRAIGVATNEDVQSFFGDIDDELSPAVLLALGDTMSQFMPQAVATDVQSIAVAPTVEVEPELCDLNKRSHALTQGGVTGNMAGLQQRQKVVVEGLVVPAEWRVDHYYILLPYSPFFTRYEWESDGAAAVFPRRLRM</sequence>
<name>A0A183C6C1_GLOPA</name>
<protein>
    <submittedName>
        <fullName evidence="2">Tudor domain-containing protein</fullName>
    </submittedName>
</protein>
<dbReference type="WBParaSite" id="GPLIN_000841600">
    <property type="protein sequence ID" value="GPLIN_000841600"/>
    <property type="gene ID" value="GPLIN_000841600"/>
</dbReference>
<keyword evidence="1" id="KW-1185">Reference proteome</keyword>
<dbReference type="AlphaFoldDB" id="A0A183C6C1"/>